<organism evidence="2 3">
    <name type="scientific">Stephania yunnanensis</name>
    <dbReference type="NCBI Taxonomy" id="152371"/>
    <lineage>
        <taxon>Eukaryota</taxon>
        <taxon>Viridiplantae</taxon>
        <taxon>Streptophyta</taxon>
        <taxon>Embryophyta</taxon>
        <taxon>Tracheophyta</taxon>
        <taxon>Spermatophyta</taxon>
        <taxon>Magnoliopsida</taxon>
        <taxon>Ranunculales</taxon>
        <taxon>Menispermaceae</taxon>
        <taxon>Menispermoideae</taxon>
        <taxon>Cissampelideae</taxon>
        <taxon>Stephania</taxon>
    </lineage>
</organism>
<feature type="compositionally biased region" description="Low complexity" evidence="1">
    <location>
        <begin position="27"/>
        <end position="50"/>
    </location>
</feature>
<dbReference type="AlphaFoldDB" id="A0AAP0ETA1"/>
<feature type="compositionally biased region" description="Basic and acidic residues" evidence="1">
    <location>
        <begin position="82"/>
        <end position="101"/>
    </location>
</feature>
<feature type="compositionally biased region" description="Basic and acidic residues" evidence="1">
    <location>
        <begin position="1"/>
        <end position="26"/>
    </location>
</feature>
<feature type="region of interest" description="Disordered" evidence="1">
    <location>
        <begin position="1"/>
        <end position="170"/>
    </location>
</feature>
<reference evidence="2 3" key="1">
    <citation type="submission" date="2024-01" db="EMBL/GenBank/DDBJ databases">
        <title>Genome assemblies of Stephania.</title>
        <authorList>
            <person name="Yang L."/>
        </authorList>
    </citation>
    <scope>NUCLEOTIDE SEQUENCE [LARGE SCALE GENOMIC DNA]</scope>
    <source>
        <strain evidence="2">YNDBR</strain>
        <tissue evidence="2">Leaf</tissue>
    </source>
</reference>
<feature type="compositionally biased region" description="Basic and acidic residues" evidence="1">
    <location>
        <begin position="117"/>
        <end position="128"/>
    </location>
</feature>
<dbReference type="Proteomes" id="UP001420932">
    <property type="component" value="Unassembled WGS sequence"/>
</dbReference>
<evidence type="ECO:0000313" key="3">
    <source>
        <dbReference type="Proteomes" id="UP001420932"/>
    </source>
</evidence>
<comment type="caution">
    <text evidence="2">The sequence shown here is derived from an EMBL/GenBank/DDBJ whole genome shotgun (WGS) entry which is preliminary data.</text>
</comment>
<accession>A0AAP0ETA1</accession>
<proteinExistence type="predicted"/>
<gene>
    <name evidence="2" type="ORF">Syun_026064</name>
</gene>
<dbReference type="EMBL" id="JBBNAF010000011">
    <property type="protein sequence ID" value="KAK9099019.1"/>
    <property type="molecule type" value="Genomic_DNA"/>
</dbReference>
<keyword evidence="3" id="KW-1185">Reference proteome</keyword>
<evidence type="ECO:0000313" key="2">
    <source>
        <dbReference type="EMBL" id="KAK9099019.1"/>
    </source>
</evidence>
<name>A0AAP0ETA1_9MAGN</name>
<sequence length="170" mass="18179">MAEKEIDQERAAATERRTASEQRRWTASDASSGRQQGQQQSAADSSSCGDANDKTWRGSGGTARSRQRRADNGAAVTPAAERAARGEDQGRGRRGERKRDGSATAVTPTRHGPGGGEVRRSQRRREVAHGSASSRAGKTAAQWHGQRCRHRSGVMAVAQRRGGEASTSAR</sequence>
<evidence type="ECO:0000256" key="1">
    <source>
        <dbReference type="SAM" id="MobiDB-lite"/>
    </source>
</evidence>
<protein>
    <submittedName>
        <fullName evidence="2">Uncharacterized protein</fullName>
    </submittedName>
</protein>